<dbReference type="InterPro" id="IPR044142">
    <property type="entry name" value="AhpF_NTD_N"/>
</dbReference>
<feature type="domain" description="Thioredoxin-like fold" evidence="12">
    <location>
        <begin position="124"/>
        <end position="194"/>
    </location>
</feature>
<dbReference type="PANTHER" id="PTHR48105">
    <property type="entry name" value="THIOREDOXIN REDUCTASE 1-RELATED-RELATED"/>
    <property type="match status" value="1"/>
</dbReference>
<dbReference type="GO" id="GO:0102039">
    <property type="term" value="F:NADH-dependent peroxiredoxin activity"/>
    <property type="evidence" value="ECO:0007669"/>
    <property type="project" value="InterPro"/>
</dbReference>
<keyword evidence="8 10" id="KW-0676">Redox-active center</keyword>
<keyword evidence="14" id="KW-1185">Reference proteome</keyword>
<dbReference type="GO" id="GO:0016668">
    <property type="term" value="F:oxidoreductase activity, acting on a sulfur group of donors, NAD(P) as acceptor"/>
    <property type="evidence" value="ECO:0007669"/>
    <property type="project" value="UniProtKB-ARBA"/>
</dbReference>
<keyword evidence="4 9" id="KW-0274">FAD</keyword>
<dbReference type="GO" id="GO:0051287">
    <property type="term" value="F:NAD binding"/>
    <property type="evidence" value="ECO:0007669"/>
    <property type="project" value="InterPro"/>
</dbReference>
<evidence type="ECO:0000256" key="3">
    <source>
        <dbReference type="ARBA" id="ARBA00022630"/>
    </source>
</evidence>
<comment type="caution">
    <text evidence="13">The sequence shown here is derived from an EMBL/GenBank/DDBJ whole genome shotgun (WGS) entry which is preliminary data.</text>
</comment>
<dbReference type="InterPro" id="IPR012336">
    <property type="entry name" value="Thioredoxin-like_fold"/>
</dbReference>
<dbReference type="InterPro" id="IPR044141">
    <property type="entry name" value="AhpF_NTD_C"/>
</dbReference>
<dbReference type="InterPro" id="IPR050097">
    <property type="entry name" value="Ferredoxin-NADP_redctase_2"/>
</dbReference>
<dbReference type="Pfam" id="PF07992">
    <property type="entry name" value="Pyr_redox_2"/>
    <property type="match status" value="1"/>
</dbReference>
<reference evidence="13" key="1">
    <citation type="submission" date="2022-10" db="EMBL/GenBank/DDBJ databases">
        <authorList>
            <person name="Yu W.X."/>
        </authorList>
    </citation>
    <scope>NUCLEOTIDE SEQUENCE</scope>
    <source>
        <strain evidence="13">AAT</strain>
    </source>
</reference>
<evidence type="ECO:0000256" key="1">
    <source>
        <dbReference type="ARBA" id="ARBA00009333"/>
    </source>
</evidence>
<dbReference type="PRINTS" id="PR00469">
    <property type="entry name" value="PNDRDTASEII"/>
</dbReference>
<feature type="domain" description="FAD/NAD(P)-binding" evidence="11">
    <location>
        <begin position="213"/>
        <end position="501"/>
    </location>
</feature>
<dbReference type="NCBIfam" id="TIGR03140">
    <property type="entry name" value="AhpF"/>
    <property type="match status" value="1"/>
</dbReference>
<keyword evidence="7 10" id="KW-1015">Disulfide bond</keyword>
<dbReference type="GO" id="GO:0005829">
    <property type="term" value="C:cytosol"/>
    <property type="evidence" value="ECO:0007669"/>
    <property type="project" value="UniProtKB-ARBA"/>
</dbReference>
<feature type="binding site" evidence="9">
    <location>
        <begin position="475"/>
        <end position="485"/>
    </location>
    <ligand>
        <name>FAD</name>
        <dbReference type="ChEBI" id="CHEBI:57692"/>
    </ligand>
</feature>
<proteinExistence type="inferred from homology"/>
<keyword evidence="5" id="KW-0560">Oxidoreductase</keyword>
<accession>A0AAE3M6L5</accession>
<keyword evidence="6 9" id="KW-0520">NAD</keyword>
<dbReference type="PRINTS" id="PR00368">
    <property type="entry name" value="FADPNR"/>
</dbReference>
<evidence type="ECO:0000256" key="9">
    <source>
        <dbReference type="PIRSR" id="PIRSR000238-1"/>
    </source>
</evidence>
<feature type="disulfide bond" description="Redox-active" evidence="10">
    <location>
        <begin position="342"/>
        <end position="345"/>
    </location>
</feature>
<feature type="binding site" evidence="9">
    <location>
        <begin position="354"/>
        <end position="368"/>
    </location>
    <ligand>
        <name>NAD(+)</name>
        <dbReference type="ChEBI" id="CHEBI:57540"/>
    </ligand>
</feature>
<dbReference type="InterPro" id="IPR012081">
    <property type="entry name" value="Alkyl_hydroperoxide_Rdtase_suF"/>
</dbReference>
<organism evidence="13 14">
    <name type="scientific">Plebeiibacterium sediminum</name>
    <dbReference type="NCBI Taxonomy" id="2992112"/>
    <lineage>
        <taxon>Bacteria</taxon>
        <taxon>Pseudomonadati</taxon>
        <taxon>Bacteroidota</taxon>
        <taxon>Bacteroidia</taxon>
        <taxon>Marinilabiliales</taxon>
        <taxon>Marinilabiliaceae</taxon>
        <taxon>Plebeiibacterium</taxon>
    </lineage>
</organism>
<dbReference type="Proteomes" id="UP001209229">
    <property type="component" value="Unassembled WGS sequence"/>
</dbReference>
<sequence>MLEQAIKDQLKTVFGNLKSNFTLQVNADENHSQKKELIELLDEVASCSDKITTQVNDGDDLSFRIFKEDKPLNIIFRAIPTGHEFSSLLAAILNADGIGKNLPDEVIAKRIENLNGKIELKSYISLTCTNCPEVVQSLNVMSLINPNISHQIIDGAINQEEVEQLQIQAVPTVYANGEQLHVGRSSLGELLNKLEKLVGSDENAEPLTIHKKYDVAIVGGGPAGVSAAVYSARKGFSVAIIAEKVGGQVTETVSIENMISIPQTTGSQLSANLMSHLKDYPIDVLENRLVEEVEIIDGYKQLKTSLGEVITTPAMIIATGASWRKLGVPGEDQYIGSGVAFCTHCDGPFYKNKKVVVIGGGNSGLEAAIDLSSIASEVTVFEFMDELKGDQVLQDKLKSLSNVKILTGIETKHIEGDGQKVTGIKYKKRNTEEEKFLDVDGVFVQIGLKPNSHVFADIVKTNRMGEIEIDAACRTNTAGIYAAGDVSVVPYKQIVVAMGEGSKAALSAFEDNIKNLQLAN</sequence>
<dbReference type="RefSeq" id="WP_301191313.1">
    <property type="nucleotide sequence ID" value="NZ_JAPDPJ010000036.1"/>
</dbReference>
<evidence type="ECO:0000256" key="4">
    <source>
        <dbReference type="ARBA" id="ARBA00022827"/>
    </source>
</evidence>
<keyword evidence="3" id="KW-0285">Flavoprotein</keyword>
<dbReference type="SUPFAM" id="SSF51905">
    <property type="entry name" value="FAD/NAD(P)-binding domain"/>
    <property type="match status" value="1"/>
</dbReference>
<dbReference type="CDD" id="cd03026">
    <property type="entry name" value="AhpF_NTD_C"/>
    <property type="match status" value="1"/>
</dbReference>
<protein>
    <submittedName>
        <fullName evidence="13">Alkyl hydroperoxide reductase subunit F</fullName>
    </submittedName>
</protein>
<dbReference type="InterPro" id="IPR023753">
    <property type="entry name" value="FAD/NAD-binding_dom"/>
</dbReference>
<evidence type="ECO:0000256" key="7">
    <source>
        <dbReference type="ARBA" id="ARBA00023157"/>
    </source>
</evidence>
<evidence type="ECO:0000256" key="6">
    <source>
        <dbReference type="ARBA" id="ARBA00023027"/>
    </source>
</evidence>
<dbReference type="GO" id="GO:0050660">
    <property type="term" value="F:flavin adenine dinucleotide binding"/>
    <property type="evidence" value="ECO:0007669"/>
    <property type="project" value="InterPro"/>
</dbReference>
<keyword evidence="9" id="KW-0521">NADP</keyword>
<name>A0AAE3M6L5_9BACT</name>
<dbReference type="Gene3D" id="3.40.30.80">
    <property type="match status" value="1"/>
</dbReference>
<dbReference type="AlphaFoldDB" id="A0AAE3M6L5"/>
<dbReference type="InterPro" id="IPR036188">
    <property type="entry name" value="FAD/NAD-bd_sf"/>
</dbReference>
<dbReference type="InterPro" id="IPR008255">
    <property type="entry name" value="Pyr_nucl-diS_OxRdtase_2_AS"/>
</dbReference>
<dbReference type="Pfam" id="PF13192">
    <property type="entry name" value="Thioredoxin_3"/>
    <property type="match status" value="1"/>
</dbReference>
<evidence type="ECO:0000313" key="14">
    <source>
        <dbReference type="Proteomes" id="UP001209229"/>
    </source>
</evidence>
<dbReference type="SUPFAM" id="SSF52833">
    <property type="entry name" value="Thioredoxin-like"/>
    <property type="match status" value="2"/>
</dbReference>
<evidence type="ECO:0000256" key="10">
    <source>
        <dbReference type="PIRSR" id="PIRSR000238-2"/>
    </source>
</evidence>
<comment type="similarity">
    <text evidence="1">Belongs to the class-II pyridine nucleotide-disulfide oxidoreductase family.</text>
</comment>
<feature type="binding site" evidence="9">
    <location>
        <begin position="214"/>
        <end position="229"/>
    </location>
    <ligand>
        <name>FAD</name>
        <dbReference type="ChEBI" id="CHEBI:57692"/>
    </ligand>
</feature>
<dbReference type="FunFam" id="3.50.50.60:FF:000007">
    <property type="entry name" value="Alkyl hydroperoxide reductase, F subunit"/>
    <property type="match status" value="1"/>
</dbReference>
<gene>
    <name evidence="13" type="primary">ahpF</name>
    <name evidence="13" type="ORF">OM075_14835</name>
</gene>
<dbReference type="PROSITE" id="PS51354">
    <property type="entry name" value="GLUTAREDOXIN_2"/>
    <property type="match status" value="1"/>
</dbReference>
<evidence type="ECO:0000256" key="2">
    <source>
        <dbReference type="ARBA" id="ARBA00011738"/>
    </source>
</evidence>
<comment type="subunit">
    <text evidence="2">Homodimer.</text>
</comment>
<evidence type="ECO:0000256" key="8">
    <source>
        <dbReference type="ARBA" id="ARBA00023284"/>
    </source>
</evidence>
<dbReference type="CDD" id="cd02974">
    <property type="entry name" value="AhpF_NTD_N"/>
    <property type="match status" value="1"/>
</dbReference>
<comment type="cofactor">
    <cofactor evidence="9">
        <name>FAD</name>
        <dbReference type="ChEBI" id="CHEBI:57692"/>
    </cofactor>
    <text evidence="9">Binds 1 FAD per subunit.</text>
</comment>
<dbReference type="EMBL" id="JAPDPJ010000036">
    <property type="protein sequence ID" value="MCW3787749.1"/>
    <property type="molecule type" value="Genomic_DNA"/>
</dbReference>
<evidence type="ECO:0000256" key="5">
    <source>
        <dbReference type="ARBA" id="ARBA00023002"/>
    </source>
</evidence>
<evidence type="ECO:0000259" key="11">
    <source>
        <dbReference type="Pfam" id="PF07992"/>
    </source>
</evidence>
<evidence type="ECO:0000313" key="13">
    <source>
        <dbReference type="EMBL" id="MCW3787749.1"/>
    </source>
</evidence>
<dbReference type="GO" id="GO:0000302">
    <property type="term" value="P:response to reactive oxygen species"/>
    <property type="evidence" value="ECO:0007669"/>
    <property type="project" value="InterPro"/>
</dbReference>
<evidence type="ECO:0000259" key="12">
    <source>
        <dbReference type="Pfam" id="PF13192"/>
    </source>
</evidence>
<dbReference type="PROSITE" id="PS00573">
    <property type="entry name" value="PYRIDINE_REDOX_2"/>
    <property type="match status" value="1"/>
</dbReference>
<dbReference type="Gene3D" id="3.50.50.60">
    <property type="entry name" value="FAD/NAD(P)-binding domain"/>
    <property type="match status" value="2"/>
</dbReference>
<dbReference type="PIRSF" id="PIRSF000238">
    <property type="entry name" value="AhpF"/>
    <property type="match status" value="1"/>
</dbReference>
<dbReference type="GO" id="GO:0032991">
    <property type="term" value="C:protein-containing complex"/>
    <property type="evidence" value="ECO:0007669"/>
    <property type="project" value="UniProtKB-ARBA"/>
</dbReference>
<dbReference type="InterPro" id="IPR036249">
    <property type="entry name" value="Thioredoxin-like_sf"/>
</dbReference>